<evidence type="ECO:0000256" key="7">
    <source>
        <dbReference type="RuleBase" id="RU363032"/>
    </source>
</evidence>
<dbReference type="GO" id="GO:0055085">
    <property type="term" value="P:transmembrane transport"/>
    <property type="evidence" value="ECO:0007669"/>
    <property type="project" value="InterPro"/>
</dbReference>
<feature type="transmembrane region" description="Helical" evidence="7">
    <location>
        <begin position="103"/>
        <end position="122"/>
    </location>
</feature>
<feature type="transmembrane region" description="Helical" evidence="7">
    <location>
        <begin position="291"/>
        <end position="316"/>
    </location>
</feature>
<keyword evidence="4 7" id="KW-0812">Transmembrane</keyword>
<dbReference type="GO" id="GO:0005886">
    <property type="term" value="C:plasma membrane"/>
    <property type="evidence" value="ECO:0007669"/>
    <property type="project" value="UniProtKB-SubCell"/>
</dbReference>
<feature type="transmembrane region" description="Helical" evidence="7">
    <location>
        <begin position="231"/>
        <end position="249"/>
    </location>
</feature>
<evidence type="ECO:0000256" key="1">
    <source>
        <dbReference type="ARBA" id="ARBA00004651"/>
    </source>
</evidence>
<feature type="transmembrane region" description="Helical" evidence="7">
    <location>
        <begin position="188"/>
        <end position="210"/>
    </location>
</feature>
<feature type="domain" description="ABC transmembrane type-1" evidence="8">
    <location>
        <begin position="97"/>
        <end position="312"/>
    </location>
</feature>
<dbReference type="Gene3D" id="1.10.3720.10">
    <property type="entry name" value="MetI-like"/>
    <property type="match status" value="1"/>
</dbReference>
<feature type="transmembrane region" description="Helical" evidence="7">
    <location>
        <begin position="143"/>
        <end position="168"/>
    </location>
</feature>
<evidence type="ECO:0000256" key="6">
    <source>
        <dbReference type="ARBA" id="ARBA00023136"/>
    </source>
</evidence>
<comment type="caution">
    <text evidence="9">The sequence shown here is derived from an EMBL/GenBank/DDBJ whole genome shotgun (WGS) entry which is preliminary data.</text>
</comment>
<evidence type="ECO:0000313" key="9">
    <source>
        <dbReference type="EMBL" id="TDQ37152.1"/>
    </source>
</evidence>
<dbReference type="PROSITE" id="PS50928">
    <property type="entry name" value="ABC_TM1"/>
    <property type="match status" value="1"/>
</dbReference>
<dbReference type="InterPro" id="IPR050809">
    <property type="entry name" value="UgpAE/MalFG_permease"/>
</dbReference>
<dbReference type="CDD" id="cd06261">
    <property type="entry name" value="TM_PBP2"/>
    <property type="match status" value="1"/>
</dbReference>
<name>A0A4R6TWN3_9BACI</name>
<keyword evidence="10" id="KW-1185">Reference proteome</keyword>
<dbReference type="Pfam" id="PF00528">
    <property type="entry name" value="BPD_transp_1"/>
    <property type="match status" value="1"/>
</dbReference>
<evidence type="ECO:0000256" key="3">
    <source>
        <dbReference type="ARBA" id="ARBA00022475"/>
    </source>
</evidence>
<dbReference type="PANTHER" id="PTHR43227:SF11">
    <property type="entry name" value="BLL4140 PROTEIN"/>
    <property type="match status" value="1"/>
</dbReference>
<keyword evidence="2 7" id="KW-0813">Transport</keyword>
<evidence type="ECO:0000313" key="10">
    <source>
        <dbReference type="Proteomes" id="UP000295632"/>
    </source>
</evidence>
<keyword evidence="3" id="KW-1003">Cell membrane</keyword>
<dbReference type="SUPFAM" id="SSF161098">
    <property type="entry name" value="MetI-like"/>
    <property type="match status" value="1"/>
</dbReference>
<proteinExistence type="inferred from homology"/>
<keyword evidence="6 7" id="KW-0472">Membrane</keyword>
<dbReference type="InterPro" id="IPR000515">
    <property type="entry name" value="MetI-like"/>
</dbReference>
<accession>A0A4R6TWN3</accession>
<gene>
    <name evidence="9" type="ORF">EV213_11431</name>
</gene>
<feature type="transmembrane region" description="Helical" evidence="7">
    <location>
        <begin position="38"/>
        <end position="64"/>
    </location>
</feature>
<comment type="similarity">
    <text evidence="7">Belongs to the binding-protein-dependent transport system permease family.</text>
</comment>
<protein>
    <submittedName>
        <fullName evidence="9">Putative aldouronate transport system permease protein</fullName>
    </submittedName>
</protein>
<evidence type="ECO:0000256" key="5">
    <source>
        <dbReference type="ARBA" id="ARBA00022989"/>
    </source>
</evidence>
<sequence length="325" mass="37314">MRKQTDSSSQSLKLMEHLTDKRTIRKRRRRDIWQQRELYVFLLPAFLYFLIFHYFPLYGLLIAFKDFVPSLGVWGSEWVGFQWFTDFFNSYYFWDLIKNTIQISLYSLFVGFPMPIILALAINEIKDNWFKRSFQTITYAPHFISLVVMVGMIIAFLSPQSGMVNHFLGLFGIEPIAFMSEPGWFKTIFVLSGVWQNMGWGAIIYLAALAGVDPQLHEAAKVDGASRIQRIWHINIPTLMPTIIILFILDMGGLLSVGFQKILLMQNQLNMETSDVISTFVYRAGILDANYSYATAVGFFDAVINAAILVGVNYLAKKRSGTSLW</sequence>
<evidence type="ECO:0000259" key="8">
    <source>
        <dbReference type="PROSITE" id="PS50928"/>
    </source>
</evidence>
<evidence type="ECO:0000256" key="4">
    <source>
        <dbReference type="ARBA" id="ARBA00022692"/>
    </source>
</evidence>
<dbReference type="InterPro" id="IPR035906">
    <property type="entry name" value="MetI-like_sf"/>
</dbReference>
<dbReference type="PANTHER" id="PTHR43227">
    <property type="entry name" value="BLL4140 PROTEIN"/>
    <property type="match status" value="1"/>
</dbReference>
<keyword evidence="5 7" id="KW-1133">Transmembrane helix</keyword>
<reference evidence="9 10" key="1">
    <citation type="submission" date="2019-03" db="EMBL/GenBank/DDBJ databases">
        <title>Genomic Encyclopedia of Type Strains, Phase IV (KMG-IV): sequencing the most valuable type-strain genomes for metagenomic binning, comparative biology and taxonomic classification.</title>
        <authorList>
            <person name="Goeker M."/>
        </authorList>
    </citation>
    <scope>NUCLEOTIDE SEQUENCE [LARGE SCALE GENOMIC DNA]</scope>
    <source>
        <strain evidence="9 10">DSM 28697</strain>
    </source>
</reference>
<dbReference type="Proteomes" id="UP000295632">
    <property type="component" value="Unassembled WGS sequence"/>
</dbReference>
<evidence type="ECO:0000256" key="2">
    <source>
        <dbReference type="ARBA" id="ARBA00022448"/>
    </source>
</evidence>
<organism evidence="9 10">
    <name type="scientific">Aureibacillus halotolerans</name>
    <dbReference type="NCBI Taxonomy" id="1508390"/>
    <lineage>
        <taxon>Bacteria</taxon>
        <taxon>Bacillati</taxon>
        <taxon>Bacillota</taxon>
        <taxon>Bacilli</taxon>
        <taxon>Bacillales</taxon>
        <taxon>Bacillaceae</taxon>
        <taxon>Aureibacillus</taxon>
    </lineage>
</organism>
<comment type="subcellular location">
    <subcellularLocation>
        <location evidence="1 7">Cell membrane</location>
        <topology evidence="1 7">Multi-pass membrane protein</topology>
    </subcellularLocation>
</comment>
<dbReference type="AlphaFoldDB" id="A0A4R6TWN3"/>
<dbReference type="EMBL" id="SNYJ01000014">
    <property type="protein sequence ID" value="TDQ37152.1"/>
    <property type="molecule type" value="Genomic_DNA"/>
</dbReference>